<evidence type="ECO:0000256" key="2">
    <source>
        <dbReference type="ARBA" id="ARBA00022827"/>
    </source>
</evidence>
<protein>
    <submittedName>
        <fullName evidence="4">FAD-linked oxidase C-terminal domain-containing protein</fullName>
    </submittedName>
</protein>
<dbReference type="PANTHER" id="PTHR46568:SF1">
    <property type="entry name" value="ALKYLDIHYDROXYACETONEPHOSPHATE SYNTHASE, PEROXISOMAL"/>
    <property type="match status" value="1"/>
</dbReference>
<dbReference type="Pfam" id="PF02913">
    <property type="entry name" value="FAD-oxidase_C"/>
    <property type="match status" value="1"/>
</dbReference>
<dbReference type="InterPro" id="IPR025650">
    <property type="entry name" value="Alkyl-DHAP_Synthase"/>
</dbReference>
<dbReference type="Proteomes" id="UP001227964">
    <property type="component" value="Unassembled WGS sequence"/>
</dbReference>
<dbReference type="InterPro" id="IPR004113">
    <property type="entry name" value="FAD-bd_oxidored_4_C"/>
</dbReference>
<evidence type="ECO:0000313" key="5">
    <source>
        <dbReference type="Proteomes" id="UP001227964"/>
    </source>
</evidence>
<dbReference type="SUPFAM" id="SSF55103">
    <property type="entry name" value="FAD-linked oxidases, C-terminal domain"/>
    <property type="match status" value="1"/>
</dbReference>
<organism evidence="4 5">
    <name type="scientific">Marinobacter azerbaijanicus</name>
    <dbReference type="NCBI Taxonomy" id="3050455"/>
    <lineage>
        <taxon>Bacteria</taxon>
        <taxon>Pseudomonadati</taxon>
        <taxon>Pseudomonadota</taxon>
        <taxon>Gammaproteobacteria</taxon>
        <taxon>Pseudomonadales</taxon>
        <taxon>Marinobacteraceae</taxon>
        <taxon>Marinobacter</taxon>
    </lineage>
</organism>
<name>A0ABT7IJU4_9GAMM</name>
<dbReference type="PANTHER" id="PTHR46568">
    <property type="entry name" value="ALKYLDIHYDROXYACETONEPHOSPHATE SYNTHASE, PEROXISOMAL"/>
    <property type="match status" value="1"/>
</dbReference>
<sequence length="113" mass="12610">MATVNRVVREICGKALVTCCFTHVYPDDPAPYYTVIAPGRRGDQVKQWDEIKLAVMETLIDLGGTITHHHAVGRDYRPGNDRQRPELELFADVLRSAKQTLDPDGLLNPGVLI</sequence>
<accession>A0ABT7IJU4</accession>
<comment type="caution">
    <text evidence="4">The sequence shown here is derived from an EMBL/GenBank/DDBJ whole genome shotgun (WGS) entry which is preliminary data.</text>
</comment>
<reference evidence="4 5" key="1">
    <citation type="submission" date="2023-06" db="EMBL/GenBank/DDBJ databases">
        <title>Marinobacter azerbaijanicus a moderately halophilic, isolated from Urmia Lake in Azerbaijan region of Iran.</title>
        <authorList>
            <person name="Sanchez-Porro C."/>
            <person name="Aghdam E.M."/>
            <person name="Saheb S.M."/>
            <person name="Tarhriz V."/>
            <person name="Kazemi E."/>
            <person name="Ammozegar M.A."/>
            <person name="Ventosa A."/>
            <person name="Hejazi M.S."/>
        </authorList>
    </citation>
    <scope>NUCLEOTIDE SEQUENCE [LARGE SCALE GENOMIC DNA]</scope>
    <source>
        <strain evidence="4 5">TBZ242</strain>
    </source>
</reference>
<gene>
    <name evidence="4" type="ORF">QPM17_23120</name>
</gene>
<dbReference type="Gene3D" id="3.30.300.330">
    <property type="match status" value="1"/>
</dbReference>
<dbReference type="InterPro" id="IPR016164">
    <property type="entry name" value="FAD-linked_Oxase-like_C"/>
</dbReference>
<evidence type="ECO:0000259" key="3">
    <source>
        <dbReference type="Pfam" id="PF02913"/>
    </source>
</evidence>
<dbReference type="EMBL" id="JASSVS010000037">
    <property type="protein sequence ID" value="MDL0434037.1"/>
    <property type="molecule type" value="Genomic_DNA"/>
</dbReference>
<keyword evidence="1" id="KW-0285">Flavoprotein</keyword>
<evidence type="ECO:0000256" key="1">
    <source>
        <dbReference type="ARBA" id="ARBA00022630"/>
    </source>
</evidence>
<keyword evidence="2" id="KW-0274">FAD</keyword>
<evidence type="ECO:0000313" key="4">
    <source>
        <dbReference type="EMBL" id="MDL0434037.1"/>
    </source>
</evidence>
<dbReference type="RefSeq" id="WP_285394108.1">
    <property type="nucleotide sequence ID" value="NZ_JASSVS010000037.1"/>
</dbReference>
<feature type="domain" description="FAD-binding oxidoreductase/transferase type 4 C-terminal" evidence="3">
    <location>
        <begin position="5"/>
        <end position="110"/>
    </location>
</feature>
<proteinExistence type="predicted"/>
<keyword evidence="5" id="KW-1185">Reference proteome</keyword>